<dbReference type="Proteomes" id="UP001479520">
    <property type="component" value="Plasmid unnamed1"/>
</dbReference>
<name>A0ABZ2XPM0_9RHOO</name>
<dbReference type="EMBL" id="CP151407">
    <property type="protein sequence ID" value="WZJ23369.1"/>
    <property type="molecule type" value="Genomic_DNA"/>
</dbReference>
<dbReference type="RefSeq" id="WP_341744708.1">
    <property type="nucleotide sequence ID" value="NZ_CP151407.1"/>
</dbReference>
<evidence type="ECO:0000313" key="1">
    <source>
        <dbReference type="EMBL" id="WZJ23369.1"/>
    </source>
</evidence>
<geneLocation type="plasmid" evidence="1 2">
    <name>unnamed1</name>
</geneLocation>
<reference evidence="1 2" key="1">
    <citation type="submission" date="2024-04" db="EMBL/GenBank/DDBJ databases">
        <title>Dissimilatory iodate-reducing microorganisms contribute to the enrichment of iodine in groundwater.</title>
        <authorList>
            <person name="Jiang Z."/>
        </authorList>
    </citation>
    <scope>NUCLEOTIDE SEQUENCE [LARGE SCALE GENOMIC DNA]</scope>
    <source>
        <strain evidence="1 2">NCP973</strain>
        <plasmid evidence="1 2">unnamed1</plasmid>
    </source>
</reference>
<evidence type="ECO:0000313" key="2">
    <source>
        <dbReference type="Proteomes" id="UP001479520"/>
    </source>
</evidence>
<accession>A0ABZ2XPM0</accession>
<keyword evidence="2" id="KW-1185">Reference proteome</keyword>
<gene>
    <name evidence="1" type="ORF">AADV58_18340</name>
</gene>
<keyword evidence="1" id="KW-0614">Plasmid</keyword>
<proteinExistence type="predicted"/>
<sequence>MKPQTKFKKAVIKLAASFGLTVTLHESMSGYDSRTKEGWTTFRLLTDQAPADEFLTQLEELNQTVFSGVHAISGLPAKVRLAVRNMTINGVQNTFCNGVLTQVG</sequence>
<organism evidence="1 2">
    <name type="scientific">Azonexus hydrophilus</name>
    <dbReference type="NCBI Taxonomy" id="418702"/>
    <lineage>
        <taxon>Bacteria</taxon>
        <taxon>Pseudomonadati</taxon>
        <taxon>Pseudomonadota</taxon>
        <taxon>Betaproteobacteria</taxon>
        <taxon>Rhodocyclales</taxon>
        <taxon>Azonexaceae</taxon>
        <taxon>Azonexus</taxon>
    </lineage>
</organism>
<protein>
    <submittedName>
        <fullName evidence="1">Uncharacterized protein</fullName>
    </submittedName>
</protein>